<keyword evidence="1" id="KW-0732">Signal</keyword>
<reference evidence="3" key="2">
    <citation type="submission" date="2023-11" db="UniProtKB">
        <authorList>
            <consortium name="WormBaseParasite"/>
        </authorList>
    </citation>
    <scope>IDENTIFICATION</scope>
</reference>
<proteinExistence type="predicted"/>
<feature type="chain" id="PRO_5041653971" description="t-SNARE coiled-coil homology domain-containing protein" evidence="1">
    <location>
        <begin position="29"/>
        <end position="154"/>
    </location>
</feature>
<evidence type="ECO:0000313" key="3">
    <source>
        <dbReference type="WBParaSite" id="TREG1_34910.1"/>
    </source>
</evidence>
<protein>
    <recommendedName>
        <fullName evidence="4">t-SNARE coiled-coil homology domain-containing protein</fullName>
    </recommendedName>
</protein>
<evidence type="ECO:0008006" key="4">
    <source>
        <dbReference type="Google" id="ProtNLM"/>
    </source>
</evidence>
<name>A0AA85JQQ8_TRIRE</name>
<dbReference type="WBParaSite" id="TREG1_34910.1">
    <property type="protein sequence ID" value="TREG1_34910.1"/>
    <property type="gene ID" value="TREG1_34910"/>
</dbReference>
<sequence>MRGTHYAYTLRTFLLQACLFLAIDSANGRGQRLKELGDKITDLEGKIEEIGKKLRAIDVQIREVQDYEEGQRGIDRRDLTEKINKLGKRVTELACSIQLHWHNCLKIHSYCHEDSQVKEYKLLCQAPKSSDIHVLRQVYNVTITFNKDSNSKDL</sequence>
<organism evidence="2 3">
    <name type="scientific">Trichobilharzia regenti</name>
    <name type="common">Nasal bird schistosome</name>
    <dbReference type="NCBI Taxonomy" id="157069"/>
    <lineage>
        <taxon>Eukaryota</taxon>
        <taxon>Metazoa</taxon>
        <taxon>Spiralia</taxon>
        <taxon>Lophotrochozoa</taxon>
        <taxon>Platyhelminthes</taxon>
        <taxon>Trematoda</taxon>
        <taxon>Digenea</taxon>
        <taxon>Strigeidida</taxon>
        <taxon>Schistosomatoidea</taxon>
        <taxon>Schistosomatidae</taxon>
        <taxon>Trichobilharzia</taxon>
    </lineage>
</organism>
<keyword evidence="2" id="KW-1185">Reference proteome</keyword>
<dbReference type="AlphaFoldDB" id="A0AA85JQQ8"/>
<reference evidence="2" key="1">
    <citation type="submission" date="2022-06" db="EMBL/GenBank/DDBJ databases">
        <authorList>
            <person name="Berger JAMES D."/>
            <person name="Berger JAMES D."/>
        </authorList>
    </citation>
    <scope>NUCLEOTIDE SEQUENCE [LARGE SCALE GENOMIC DNA]</scope>
</reference>
<evidence type="ECO:0000256" key="1">
    <source>
        <dbReference type="SAM" id="SignalP"/>
    </source>
</evidence>
<dbReference type="Proteomes" id="UP000050795">
    <property type="component" value="Unassembled WGS sequence"/>
</dbReference>
<feature type="signal peptide" evidence="1">
    <location>
        <begin position="1"/>
        <end position="28"/>
    </location>
</feature>
<accession>A0AA85JQQ8</accession>
<evidence type="ECO:0000313" key="2">
    <source>
        <dbReference type="Proteomes" id="UP000050795"/>
    </source>
</evidence>